<dbReference type="Proteomes" id="UP000748308">
    <property type="component" value="Unassembled WGS sequence"/>
</dbReference>
<evidence type="ECO:0000256" key="1">
    <source>
        <dbReference type="ARBA" id="ARBA00004370"/>
    </source>
</evidence>
<dbReference type="Gene3D" id="3.30.1370.120">
    <property type="match status" value="1"/>
</dbReference>
<evidence type="ECO:0000259" key="7">
    <source>
        <dbReference type="Pfam" id="PF03958"/>
    </source>
</evidence>
<gene>
    <name evidence="8" type="ORF">FJY75_06020</name>
</gene>
<dbReference type="InterPro" id="IPR001775">
    <property type="entry name" value="GspD/PilQ"/>
</dbReference>
<name>A0A937X827_UNCEI</name>
<feature type="domain" description="Type II/III secretion system secretin-like" evidence="6">
    <location>
        <begin position="263"/>
        <end position="417"/>
    </location>
</feature>
<evidence type="ECO:0000313" key="8">
    <source>
        <dbReference type="EMBL" id="MBM3317391.1"/>
    </source>
</evidence>
<comment type="subcellular location">
    <subcellularLocation>
        <location evidence="5">Cell outer membrane</location>
    </subcellularLocation>
    <subcellularLocation>
        <location evidence="1">Membrane</location>
    </subcellularLocation>
</comment>
<dbReference type="PANTHER" id="PTHR30332">
    <property type="entry name" value="PROBABLE GENERAL SECRETION PATHWAY PROTEIN D"/>
    <property type="match status" value="1"/>
</dbReference>
<organism evidence="8 9">
    <name type="scientific">Eiseniibacteriota bacterium</name>
    <dbReference type="NCBI Taxonomy" id="2212470"/>
    <lineage>
        <taxon>Bacteria</taxon>
        <taxon>Candidatus Eiseniibacteriota</taxon>
    </lineage>
</organism>
<keyword evidence="2" id="KW-0732">Signal</keyword>
<dbReference type="InterPro" id="IPR038591">
    <property type="entry name" value="NolW-like_sf"/>
</dbReference>
<sequence length="431" mass="46390">MRATPSHSSLPHRRRRERRLAGRALLAAFAISLAAGLCVPPAGASGNGASPVTLSVQGLPLREVLGMLARSRGLNIVCSADAEGLVSVDLRDVPFQDALDAVVSMAGCQVSRRGEIYFVERARGEADLARLRDLRAFRLGHADPAELQPVLEQSLSPIGRVTPYPPLRTLVVEDRPEAIERIARIVAALDVPPRQVLIEARILEARMSRDMRFGIDWSLVFSRGRGSGSLDVEGFSGAAGQGGSGVFLSWGEGDFAAAIENLEGVEELNTLAAPRLVATDGTEAEIIIGGQLGFYVVTTVDNTVLQSVEFIDTGAQLRLTPLIAGDGYVRMRVHPELSDGAIENGLPTKTTAEVTTDVLLRDGQTLFIGGLIREREEFTRKGVPLLSRLPILGMFFGRTTRSVQKSELIAMIKLHILEPGAALLPEDVEKL</sequence>
<comment type="similarity">
    <text evidence="4">Belongs to the bacterial secretin family.</text>
</comment>
<reference evidence="8" key="1">
    <citation type="submission" date="2019-03" db="EMBL/GenBank/DDBJ databases">
        <title>Lake Tanganyika Metagenome-Assembled Genomes (MAGs).</title>
        <authorList>
            <person name="Tran P."/>
        </authorList>
    </citation>
    <scope>NUCLEOTIDE SEQUENCE</scope>
    <source>
        <strain evidence="8">M_DeepCast_400m_m2_100</strain>
    </source>
</reference>
<dbReference type="EMBL" id="VGIY01000117">
    <property type="protein sequence ID" value="MBM3317391.1"/>
    <property type="molecule type" value="Genomic_DNA"/>
</dbReference>
<evidence type="ECO:0000256" key="5">
    <source>
        <dbReference type="RuleBase" id="RU004004"/>
    </source>
</evidence>
<evidence type="ECO:0000259" key="6">
    <source>
        <dbReference type="Pfam" id="PF00263"/>
    </source>
</evidence>
<evidence type="ECO:0000256" key="2">
    <source>
        <dbReference type="ARBA" id="ARBA00022729"/>
    </source>
</evidence>
<evidence type="ECO:0000256" key="4">
    <source>
        <dbReference type="RuleBase" id="RU004003"/>
    </source>
</evidence>
<dbReference type="InterPro" id="IPR004846">
    <property type="entry name" value="T2SS/T3SS_dom"/>
</dbReference>
<comment type="caution">
    <text evidence="8">The sequence shown here is derived from an EMBL/GenBank/DDBJ whole genome shotgun (WGS) entry which is preliminary data.</text>
</comment>
<evidence type="ECO:0000256" key="3">
    <source>
        <dbReference type="ARBA" id="ARBA00023136"/>
    </source>
</evidence>
<dbReference type="Pfam" id="PF03958">
    <property type="entry name" value="Secretin_N"/>
    <property type="match status" value="1"/>
</dbReference>
<dbReference type="GO" id="GO:0009306">
    <property type="term" value="P:protein secretion"/>
    <property type="evidence" value="ECO:0007669"/>
    <property type="project" value="InterPro"/>
</dbReference>
<evidence type="ECO:0000313" key="9">
    <source>
        <dbReference type="Proteomes" id="UP000748308"/>
    </source>
</evidence>
<dbReference type="PANTHER" id="PTHR30332:SF17">
    <property type="entry name" value="TYPE IV PILIATION SYSTEM PROTEIN DR_0774-RELATED"/>
    <property type="match status" value="1"/>
</dbReference>
<keyword evidence="5" id="KW-0813">Transport</keyword>
<keyword evidence="3" id="KW-0472">Membrane</keyword>
<dbReference type="InterPro" id="IPR050810">
    <property type="entry name" value="Bact_Secretion_Sys_Channel"/>
</dbReference>
<proteinExistence type="inferred from homology"/>
<dbReference type="Gene3D" id="3.30.1370.130">
    <property type="match status" value="1"/>
</dbReference>
<dbReference type="AlphaFoldDB" id="A0A937X827"/>
<dbReference type="InterPro" id="IPR005644">
    <property type="entry name" value="NolW-like"/>
</dbReference>
<protein>
    <recommendedName>
        <fullName evidence="10">Secretin/TonB short N-terminal domain-containing protein</fullName>
    </recommendedName>
</protein>
<evidence type="ECO:0008006" key="10">
    <source>
        <dbReference type="Google" id="ProtNLM"/>
    </source>
</evidence>
<accession>A0A937X827</accession>
<dbReference type="GO" id="GO:0015627">
    <property type="term" value="C:type II protein secretion system complex"/>
    <property type="evidence" value="ECO:0007669"/>
    <property type="project" value="TreeGrafter"/>
</dbReference>
<dbReference type="GO" id="GO:0009279">
    <property type="term" value="C:cell outer membrane"/>
    <property type="evidence" value="ECO:0007669"/>
    <property type="project" value="UniProtKB-SubCell"/>
</dbReference>
<dbReference type="PRINTS" id="PR00811">
    <property type="entry name" value="BCTERIALGSPD"/>
</dbReference>
<feature type="domain" description="NolW-like" evidence="7">
    <location>
        <begin position="135"/>
        <end position="195"/>
    </location>
</feature>
<dbReference type="Pfam" id="PF00263">
    <property type="entry name" value="Secretin"/>
    <property type="match status" value="1"/>
</dbReference>